<evidence type="ECO:0000313" key="3">
    <source>
        <dbReference type="Proteomes" id="UP000562352"/>
    </source>
</evidence>
<dbReference type="PANTHER" id="PTHR21262:SF31">
    <property type="entry name" value="GTP PYROPHOSPHOKINASE"/>
    <property type="match status" value="1"/>
</dbReference>
<reference evidence="2 3" key="1">
    <citation type="submission" date="2020-08" db="EMBL/GenBank/DDBJ databases">
        <title>Genomic Encyclopedia of Type Strains, Phase III (KMG-III): the genomes of soil and plant-associated and newly described type strains.</title>
        <authorList>
            <person name="Whitman W."/>
        </authorList>
    </citation>
    <scope>NUCLEOTIDE SEQUENCE [LARGE SCALE GENOMIC DNA]</scope>
    <source>
        <strain evidence="2 3">CECT 3303</strain>
    </source>
</reference>
<organism evidence="2 3">
    <name type="scientific">Planomonospora venezuelensis</name>
    <dbReference type="NCBI Taxonomy" id="1999"/>
    <lineage>
        <taxon>Bacteria</taxon>
        <taxon>Bacillati</taxon>
        <taxon>Actinomycetota</taxon>
        <taxon>Actinomycetes</taxon>
        <taxon>Streptosporangiales</taxon>
        <taxon>Streptosporangiaceae</taxon>
        <taxon>Planomonospora</taxon>
    </lineage>
</organism>
<proteinExistence type="predicted"/>
<dbReference type="Gene3D" id="1.10.3210.10">
    <property type="entry name" value="Hypothetical protein af1432"/>
    <property type="match status" value="1"/>
</dbReference>
<evidence type="ECO:0000256" key="1">
    <source>
        <dbReference type="SAM" id="MobiDB-lite"/>
    </source>
</evidence>
<dbReference type="AlphaFoldDB" id="A0A841D0K8"/>
<dbReference type="SUPFAM" id="SSF109604">
    <property type="entry name" value="HD-domain/PDEase-like"/>
    <property type="match status" value="1"/>
</dbReference>
<dbReference type="Pfam" id="PF13328">
    <property type="entry name" value="HD_4"/>
    <property type="match status" value="1"/>
</dbReference>
<dbReference type="EMBL" id="JACHJJ010000004">
    <property type="protein sequence ID" value="MBB5962533.1"/>
    <property type="molecule type" value="Genomic_DNA"/>
</dbReference>
<dbReference type="Proteomes" id="UP000562352">
    <property type="component" value="Unassembled WGS sequence"/>
</dbReference>
<dbReference type="GO" id="GO:0016787">
    <property type="term" value="F:hydrolase activity"/>
    <property type="evidence" value="ECO:0007669"/>
    <property type="project" value="UniProtKB-KW"/>
</dbReference>
<dbReference type="PANTHER" id="PTHR21262">
    <property type="entry name" value="GUANOSINE-3',5'-BIS DIPHOSPHATE 3'-PYROPHOSPHOHYDROLASE"/>
    <property type="match status" value="1"/>
</dbReference>
<sequence length="93" mass="10031">MAAYWHRGRKRHSGEPYITHPVAVAVIPAEPGMGHEMLCAALLHDVLDDTRCPEAELVRGFVEGVTALPTGLRALGDSTSVRTTGRSQSMSAY</sequence>
<keyword evidence="2" id="KW-0378">Hydrolase</keyword>
<feature type="region of interest" description="Disordered" evidence="1">
    <location>
        <begin position="74"/>
        <end position="93"/>
    </location>
</feature>
<keyword evidence="3" id="KW-1185">Reference proteome</keyword>
<accession>A0A841D0K8</accession>
<dbReference type="GO" id="GO:0005886">
    <property type="term" value="C:plasma membrane"/>
    <property type="evidence" value="ECO:0007669"/>
    <property type="project" value="TreeGrafter"/>
</dbReference>
<feature type="compositionally biased region" description="Polar residues" evidence="1">
    <location>
        <begin position="77"/>
        <end position="93"/>
    </location>
</feature>
<gene>
    <name evidence="2" type="ORF">FHS22_001794</name>
</gene>
<dbReference type="RefSeq" id="WP_184940037.1">
    <property type="nucleotide sequence ID" value="NZ_BAAAWZ010000001.1"/>
</dbReference>
<name>A0A841D0K8_PLAVE</name>
<protein>
    <submittedName>
        <fullName evidence="2">(P)ppGpp synthase/HD superfamily hydrolase</fullName>
    </submittedName>
</protein>
<evidence type="ECO:0000313" key="2">
    <source>
        <dbReference type="EMBL" id="MBB5962533.1"/>
    </source>
</evidence>
<comment type="caution">
    <text evidence="2">The sequence shown here is derived from an EMBL/GenBank/DDBJ whole genome shotgun (WGS) entry which is preliminary data.</text>
</comment>